<dbReference type="InterPro" id="IPR002909">
    <property type="entry name" value="IPT_dom"/>
</dbReference>
<comment type="caution">
    <text evidence="4">The sequence shown here is derived from an EMBL/GenBank/DDBJ whole genome shotgun (WGS) entry which is preliminary data.</text>
</comment>
<protein>
    <submittedName>
        <fullName evidence="4">DUF4255 domain-containing protein</fullName>
    </submittedName>
</protein>
<dbReference type="AlphaFoldDB" id="A0A4R5LYJ3"/>
<dbReference type="OrthoDB" id="527247at2"/>
<dbReference type="InterPro" id="IPR025351">
    <property type="entry name" value="Pvc16_N"/>
</dbReference>
<dbReference type="InterPro" id="IPR013783">
    <property type="entry name" value="Ig-like_fold"/>
</dbReference>
<evidence type="ECO:0000313" key="5">
    <source>
        <dbReference type="Proteomes" id="UP000295722"/>
    </source>
</evidence>
<name>A0A4R5LYJ3_9BURK</name>
<reference evidence="4 5" key="1">
    <citation type="submission" date="2019-03" db="EMBL/GenBank/DDBJ databases">
        <title>Paraburkholderia sp. 4M-K11, isolated from subtropical forest soil.</title>
        <authorList>
            <person name="Gao Z.-H."/>
            <person name="Qiu L.-H."/>
        </authorList>
    </citation>
    <scope>NUCLEOTIDE SEQUENCE [LARGE SCALE GENOMIC DNA]</scope>
    <source>
        <strain evidence="4 5">4M-K11</strain>
    </source>
</reference>
<keyword evidence="5" id="KW-1185">Reference proteome</keyword>
<sequence>MAVRWGTACRHRARASRWRATRATRPRGGAPRCAPERAPHRDGAHWPYRRARGRGPRHGASTGHERARARRRAAPSLARRLPAHARPGAAMSTALAIAATSRVIAAVIDDAVAAARLTLSTLLGGATTSSAPPDHLVTSADGEVTNLNLFLYHVTYNPGWREVGLPTRASDGSVIGRAPLAIDLHYLLTAYSAGDYEAQIMLGIGMQALHEVPVLFRDKIAKVFQAPATPIDKALASADLANQVEMVKIVPQQIGTEELSKLWTAFQSKFRVSAAYAVSVLLIETSRPVIAPLPVLSRNLVVKPFVEPVIDAIAPQIVPYAPNATLIVSGSNLTGASTVVVFGGNAGAPQTPTVIGTGAAVSVTLPPLSAGLNTLTVVRQVQFDATPPVTFAQSNVATFMLQPRVRRSATPPNNYLITLGAPDNSVKPPIVPVTVTLDPALVATQKVSLLLNRLDPPAGTAPQSYMFDAAADGIALPDSVTINTQGVPGGLYLVRVRVDGVDSPLDLDPGTHAFVSPQVQF</sequence>
<gene>
    <name evidence="4" type="ORF">EYW47_38065</name>
</gene>
<feature type="compositionally biased region" description="Basic residues" evidence="1">
    <location>
        <begin position="9"/>
        <end position="25"/>
    </location>
</feature>
<feature type="compositionally biased region" description="Basic residues" evidence="1">
    <location>
        <begin position="47"/>
        <end position="57"/>
    </location>
</feature>
<dbReference type="Gene3D" id="2.60.40.10">
    <property type="entry name" value="Immunoglobulins"/>
    <property type="match status" value="1"/>
</dbReference>
<evidence type="ECO:0000259" key="2">
    <source>
        <dbReference type="Pfam" id="PF01833"/>
    </source>
</evidence>
<dbReference type="Proteomes" id="UP000295722">
    <property type="component" value="Unassembled WGS sequence"/>
</dbReference>
<dbReference type="EMBL" id="SMRP01000045">
    <property type="protein sequence ID" value="TDG17370.1"/>
    <property type="molecule type" value="Genomic_DNA"/>
</dbReference>
<organism evidence="4 5">
    <name type="scientific">Paraburkholderia silviterrae</name>
    <dbReference type="NCBI Taxonomy" id="2528715"/>
    <lineage>
        <taxon>Bacteria</taxon>
        <taxon>Pseudomonadati</taxon>
        <taxon>Pseudomonadota</taxon>
        <taxon>Betaproteobacteria</taxon>
        <taxon>Burkholderiales</taxon>
        <taxon>Burkholderiaceae</taxon>
        <taxon>Paraburkholderia</taxon>
    </lineage>
</organism>
<dbReference type="CDD" id="cd00102">
    <property type="entry name" value="IPT"/>
    <property type="match status" value="1"/>
</dbReference>
<feature type="compositionally biased region" description="Basic and acidic residues" evidence="1">
    <location>
        <begin position="34"/>
        <end position="44"/>
    </location>
</feature>
<feature type="region of interest" description="Disordered" evidence="1">
    <location>
        <begin position="1"/>
        <end position="76"/>
    </location>
</feature>
<dbReference type="Pfam" id="PF01833">
    <property type="entry name" value="TIG"/>
    <property type="match status" value="1"/>
</dbReference>
<evidence type="ECO:0000259" key="3">
    <source>
        <dbReference type="Pfam" id="PF14065"/>
    </source>
</evidence>
<feature type="domain" description="IPT/TIG" evidence="2">
    <location>
        <begin position="308"/>
        <end position="391"/>
    </location>
</feature>
<accession>A0A4R5LYJ3</accession>
<proteinExistence type="predicted"/>
<evidence type="ECO:0000313" key="4">
    <source>
        <dbReference type="EMBL" id="TDG17370.1"/>
    </source>
</evidence>
<dbReference type="Pfam" id="PF14065">
    <property type="entry name" value="Pvc16_N"/>
    <property type="match status" value="1"/>
</dbReference>
<evidence type="ECO:0000256" key="1">
    <source>
        <dbReference type="SAM" id="MobiDB-lite"/>
    </source>
</evidence>
<feature type="domain" description="Pvc16 N-terminal" evidence="3">
    <location>
        <begin position="114"/>
        <end position="296"/>
    </location>
</feature>